<sequence length="125" mass="14513">MKNKRQVFLETFFSALGACHVRWMYQDEKCVAGTVIYDPEDEDERQDFIWHAKEGDTPQDEVKTLLNHLKDQKLLGMDKLKIPAAYIIVPGLDASSTALAFDELFKVKVNMVEEGQETDFYWIHE</sequence>
<proteinExistence type="predicted"/>
<gene>
    <name evidence="1" type="ORF">GCM10023188_48280</name>
</gene>
<accession>A0ABP8M9W4</accession>
<reference evidence="2" key="1">
    <citation type="journal article" date="2019" name="Int. J. Syst. Evol. Microbiol.">
        <title>The Global Catalogue of Microorganisms (GCM) 10K type strain sequencing project: providing services to taxonomists for standard genome sequencing and annotation.</title>
        <authorList>
            <consortium name="The Broad Institute Genomics Platform"/>
            <consortium name="The Broad Institute Genome Sequencing Center for Infectious Disease"/>
            <person name="Wu L."/>
            <person name="Ma J."/>
        </authorList>
    </citation>
    <scope>NUCLEOTIDE SEQUENCE [LARGE SCALE GENOMIC DNA]</scope>
    <source>
        <strain evidence="2">JCM 17926</strain>
    </source>
</reference>
<evidence type="ECO:0008006" key="3">
    <source>
        <dbReference type="Google" id="ProtNLM"/>
    </source>
</evidence>
<organism evidence="1 2">
    <name type="scientific">Pontibacter saemangeumensis</name>
    <dbReference type="NCBI Taxonomy" id="1084525"/>
    <lineage>
        <taxon>Bacteria</taxon>
        <taxon>Pseudomonadati</taxon>
        <taxon>Bacteroidota</taxon>
        <taxon>Cytophagia</taxon>
        <taxon>Cytophagales</taxon>
        <taxon>Hymenobacteraceae</taxon>
        <taxon>Pontibacter</taxon>
    </lineage>
</organism>
<dbReference type="Proteomes" id="UP001500552">
    <property type="component" value="Unassembled WGS sequence"/>
</dbReference>
<name>A0ABP8M9W4_9BACT</name>
<keyword evidence="2" id="KW-1185">Reference proteome</keyword>
<evidence type="ECO:0000313" key="2">
    <source>
        <dbReference type="Proteomes" id="UP001500552"/>
    </source>
</evidence>
<protein>
    <recommendedName>
        <fullName evidence="3">DUF695 domain-containing protein</fullName>
    </recommendedName>
</protein>
<evidence type="ECO:0000313" key="1">
    <source>
        <dbReference type="EMBL" id="GAA4445309.1"/>
    </source>
</evidence>
<dbReference type="RefSeq" id="WP_345163585.1">
    <property type="nucleotide sequence ID" value="NZ_BAABHC010000042.1"/>
</dbReference>
<dbReference type="EMBL" id="BAABHC010000042">
    <property type="protein sequence ID" value="GAA4445309.1"/>
    <property type="molecule type" value="Genomic_DNA"/>
</dbReference>
<comment type="caution">
    <text evidence="1">The sequence shown here is derived from an EMBL/GenBank/DDBJ whole genome shotgun (WGS) entry which is preliminary data.</text>
</comment>